<dbReference type="Pfam" id="PF07862">
    <property type="entry name" value="Nif11"/>
    <property type="match status" value="1"/>
</dbReference>
<gene>
    <name evidence="2" type="ORF">C7443_10613</name>
</gene>
<dbReference type="RefSeq" id="WP_110018682.1">
    <property type="nucleotide sequence ID" value="NZ_QGTJ01000006.1"/>
</dbReference>
<evidence type="ECO:0000259" key="1">
    <source>
        <dbReference type="Pfam" id="PF07862"/>
    </source>
</evidence>
<comment type="caution">
    <text evidence="2">The sequence shown here is derived from an EMBL/GenBank/DDBJ whole genome shotgun (WGS) entry which is preliminary data.</text>
</comment>
<dbReference type="EMBL" id="QGTJ01000006">
    <property type="protein sequence ID" value="PWV60999.1"/>
    <property type="molecule type" value="Genomic_DNA"/>
</dbReference>
<dbReference type="InterPro" id="IPR022516">
    <property type="entry name" value="CHP03798_Ocin"/>
</dbReference>
<reference evidence="2 3" key="1">
    <citation type="submission" date="2018-05" db="EMBL/GenBank/DDBJ databases">
        <title>Genomic Encyclopedia of Type Strains, Phase IV (KMG-IV): sequencing the most valuable type-strain genomes for metagenomic binning, comparative biology and taxonomic classification.</title>
        <authorList>
            <person name="Goeker M."/>
        </authorList>
    </citation>
    <scope>NUCLEOTIDE SEQUENCE [LARGE SCALE GENOMIC DNA]</scope>
    <source>
        <strain evidence="2 3">DSM 23606</strain>
    </source>
</reference>
<organism evidence="2 3">
    <name type="scientific">Plasticicumulans acidivorans</name>
    <dbReference type="NCBI Taxonomy" id="886464"/>
    <lineage>
        <taxon>Bacteria</taxon>
        <taxon>Pseudomonadati</taxon>
        <taxon>Pseudomonadota</taxon>
        <taxon>Gammaproteobacteria</taxon>
        <taxon>Candidatus Competibacteraceae</taxon>
        <taxon>Plasticicumulans</taxon>
    </lineage>
</organism>
<dbReference type="InterPro" id="IPR012903">
    <property type="entry name" value="Nif11"/>
</dbReference>
<dbReference type="AlphaFoldDB" id="A0A317MTS5"/>
<dbReference type="Proteomes" id="UP000246569">
    <property type="component" value="Unassembled WGS sequence"/>
</dbReference>
<feature type="domain" description="Nif11" evidence="1">
    <location>
        <begin position="1"/>
        <end position="49"/>
    </location>
</feature>
<dbReference type="NCBIfam" id="TIGR03798">
    <property type="entry name" value="leader_Nif11"/>
    <property type="match status" value="1"/>
</dbReference>
<name>A0A317MTS5_9GAMM</name>
<evidence type="ECO:0000313" key="3">
    <source>
        <dbReference type="Proteomes" id="UP000246569"/>
    </source>
</evidence>
<keyword evidence="3" id="KW-1185">Reference proteome</keyword>
<protein>
    <submittedName>
        <fullName evidence="2">Putative ribosomally synthesized peptide with nif11-like leader</fullName>
    </submittedName>
</protein>
<sequence length="65" mass="7581">MSVESAKAYIERMRSDEAFRHMVNDGSEDEAASWALLREHGFDFTMQEFREAQDLIYAEYGITPM</sequence>
<evidence type="ECO:0000313" key="2">
    <source>
        <dbReference type="EMBL" id="PWV60999.1"/>
    </source>
</evidence>
<accession>A0A317MTS5</accession>
<dbReference type="OrthoDB" id="5461162at2"/>
<proteinExistence type="predicted"/>